<comment type="function">
    <text evidence="1">Cilium-specific protein required for cilia structures.</text>
</comment>
<feature type="compositionally biased region" description="Polar residues" evidence="5">
    <location>
        <begin position="608"/>
        <end position="644"/>
    </location>
</feature>
<dbReference type="InterPro" id="IPR050576">
    <property type="entry name" value="Cilia_flagella_integrity"/>
</dbReference>
<evidence type="ECO:0000256" key="1">
    <source>
        <dbReference type="ARBA" id="ARBA00003843"/>
    </source>
</evidence>
<dbReference type="PANTHER" id="PTHR45973">
    <property type="entry name" value="PROTEIN PHOSPHATASE 1 REGULATORY SUBUNIT SDS22-RELATED"/>
    <property type="match status" value="1"/>
</dbReference>
<reference evidence="6" key="1">
    <citation type="submission" date="2022-03" db="EMBL/GenBank/DDBJ databases">
        <authorList>
            <person name="Lindestad O."/>
        </authorList>
    </citation>
    <scope>NUCLEOTIDE SEQUENCE</scope>
</reference>
<feature type="region of interest" description="Disordered" evidence="5">
    <location>
        <begin position="608"/>
        <end position="682"/>
    </location>
</feature>
<keyword evidence="3" id="KW-0677">Repeat</keyword>
<dbReference type="AlphaFoldDB" id="A0A8S4RV48"/>
<feature type="region of interest" description="Disordered" evidence="5">
    <location>
        <begin position="532"/>
        <end position="556"/>
    </location>
</feature>
<dbReference type="InterPro" id="IPR003591">
    <property type="entry name" value="Leu-rich_rpt_typical-subtyp"/>
</dbReference>
<dbReference type="PROSITE" id="PS51450">
    <property type="entry name" value="LRR"/>
    <property type="match status" value="7"/>
</dbReference>
<keyword evidence="7" id="KW-1185">Reference proteome</keyword>
<gene>
    <name evidence="6" type="primary">jg25217</name>
    <name evidence="6" type="ORF">PAEG_LOCUS18631</name>
</gene>
<name>A0A8S4RV48_9NEOP</name>
<dbReference type="SUPFAM" id="SSF52058">
    <property type="entry name" value="L domain-like"/>
    <property type="match status" value="1"/>
</dbReference>
<organism evidence="6 7">
    <name type="scientific">Pararge aegeria aegeria</name>
    <dbReference type="NCBI Taxonomy" id="348720"/>
    <lineage>
        <taxon>Eukaryota</taxon>
        <taxon>Metazoa</taxon>
        <taxon>Ecdysozoa</taxon>
        <taxon>Arthropoda</taxon>
        <taxon>Hexapoda</taxon>
        <taxon>Insecta</taxon>
        <taxon>Pterygota</taxon>
        <taxon>Neoptera</taxon>
        <taxon>Endopterygota</taxon>
        <taxon>Lepidoptera</taxon>
        <taxon>Glossata</taxon>
        <taxon>Ditrysia</taxon>
        <taxon>Papilionoidea</taxon>
        <taxon>Nymphalidae</taxon>
        <taxon>Satyrinae</taxon>
        <taxon>Satyrini</taxon>
        <taxon>Parargina</taxon>
        <taxon>Pararge</taxon>
    </lineage>
</organism>
<evidence type="ECO:0000256" key="3">
    <source>
        <dbReference type="ARBA" id="ARBA00022737"/>
    </source>
</evidence>
<dbReference type="InterPro" id="IPR001611">
    <property type="entry name" value="Leu-rich_rpt"/>
</dbReference>
<dbReference type="EMBL" id="CAKXAJ010025635">
    <property type="protein sequence ID" value="CAH2242303.1"/>
    <property type="molecule type" value="Genomic_DNA"/>
</dbReference>
<dbReference type="Pfam" id="PF13855">
    <property type="entry name" value="LRR_8"/>
    <property type="match status" value="1"/>
</dbReference>
<evidence type="ECO:0000313" key="6">
    <source>
        <dbReference type="EMBL" id="CAH2242303.1"/>
    </source>
</evidence>
<evidence type="ECO:0000256" key="5">
    <source>
        <dbReference type="SAM" id="MobiDB-lite"/>
    </source>
</evidence>
<keyword evidence="2" id="KW-0433">Leucine-rich repeat</keyword>
<protein>
    <recommendedName>
        <fullName evidence="4">Dynein axonemal assembly factor 1 homolog</fullName>
    </recommendedName>
</protein>
<dbReference type="SMART" id="SM00365">
    <property type="entry name" value="LRR_SD22"/>
    <property type="match status" value="7"/>
</dbReference>
<sequence length="955" mass="105727">MPITYNRGNVRKIGFRARGRSAHSLDVAGPRVDTGAGGDGRVFLHIRPALADSRSSLQRSNTTLTGNNYICKEDIKDESVNLQAVGEGKVQLSRTPQEKDRLPDRISLDRRGLSSIPHIVGEPGLRLLSLQHNLINTLSGLSPLDLSKLVFLDVYDNQIDKITSLEKLFSLRVLLLGKNRIKRIEGLSNLLKLEVLDLHGNRITKVGCLSNQSELKVLNLAGNQIKCIGPMDLQGLVSLRELNLKRNRLRKLLGFQNTMKLQKLYLGNNDLQSIEDVSSLAEATSLTEVSLDGNPVALGGDCTPFLVSYLPNLITLTNMHVSDQVRHAAMAWRNNKEAAHAAYCALSGSAQQAARRDQIINNARTNWELLRSENKCFVTTATSPVKKVDIEKDLETESVDSTHSGEIQTVETTVIPDLIASTRKIDKEESECKINNISTQVFSDISIPKPVTHKLQRSSTARKPSERRVNFSERSASQDTDASHSTSTSSDVRLPPILLPIISSLENVKLNDSTEPVLKRWESISSVEPIGDSSFSSIPSTSSDSESDTNKRQLRRVPTVLRRRENFGTMRSKSVCDPESRRAKAVTRISDNCENTSNISCSTNFGSVATSSTSGSDNNSKCLKRQGSLNSRSNTRNIRSATITRRNERASSAHRASTAKAKSTKNLASLKSSEPVPKALPQCKDREQGVDYLVEVCDGIVSAWGAGAVRRLARDWDWERARTVTRAAFHYVHFHAVAQSLPELKAKFPNVTHISVRATGLQHLGQLHALAELRGLTGLNIMPEGNPICVKIWREYTVYRLAHWGLKEINDEPITDEEIKLANKTYSGLSDMVLRALPDAPLQPLLSRLGKSGNSSSSAKAWLRAADPALRDVIAKEALQYKKGHVSQEDMSWRVRGRGQLSHVIELACGAAIRLRTLELQWPTIFVEMIEEVLGDFANMENHVKEQMRMLTDSL</sequence>
<dbReference type="InterPro" id="IPR032675">
    <property type="entry name" value="LRR_dom_sf"/>
</dbReference>
<dbReference type="PANTHER" id="PTHR45973:SF8">
    <property type="entry name" value="LEUCINE-RICH REPEAT-CONTAINING PROTEIN 49"/>
    <property type="match status" value="1"/>
</dbReference>
<feature type="compositionally biased region" description="Polar residues" evidence="5">
    <location>
        <begin position="660"/>
        <end position="672"/>
    </location>
</feature>
<feature type="compositionally biased region" description="Low complexity" evidence="5">
    <location>
        <begin position="475"/>
        <end position="492"/>
    </location>
</feature>
<comment type="caution">
    <text evidence="6">The sequence shown here is derived from an EMBL/GenBank/DDBJ whole genome shotgun (WGS) entry which is preliminary data.</text>
</comment>
<evidence type="ECO:0000256" key="4">
    <source>
        <dbReference type="ARBA" id="ARBA00024433"/>
    </source>
</evidence>
<accession>A0A8S4RV48</accession>
<dbReference type="OrthoDB" id="1939344at2759"/>
<feature type="compositionally biased region" description="Low complexity" evidence="5">
    <location>
        <begin position="532"/>
        <end position="544"/>
    </location>
</feature>
<dbReference type="Gene3D" id="3.80.10.10">
    <property type="entry name" value="Ribonuclease Inhibitor"/>
    <property type="match status" value="3"/>
</dbReference>
<dbReference type="SMART" id="SM00369">
    <property type="entry name" value="LRR_TYP"/>
    <property type="match status" value="5"/>
</dbReference>
<evidence type="ECO:0000313" key="7">
    <source>
        <dbReference type="Proteomes" id="UP000838756"/>
    </source>
</evidence>
<dbReference type="Proteomes" id="UP000838756">
    <property type="component" value="Unassembled WGS sequence"/>
</dbReference>
<feature type="region of interest" description="Disordered" evidence="5">
    <location>
        <begin position="452"/>
        <end position="492"/>
    </location>
</feature>
<proteinExistence type="predicted"/>
<evidence type="ECO:0000256" key="2">
    <source>
        <dbReference type="ARBA" id="ARBA00022614"/>
    </source>
</evidence>